<feature type="signal peptide" evidence="1">
    <location>
        <begin position="1"/>
        <end position="21"/>
    </location>
</feature>
<reference evidence="2" key="2">
    <citation type="journal article" date="2015" name="Fish Shellfish Immunol.">
        <title>Early steps in the European eel (Anguilla anguilla)-Vibrio vulnificus interaction in the gills: Role of the RtxA13 toxin.</title>
        <authorList>
            <person name="Callol A."/>
            <person name="Pajuelo D."/>
            <person name="Ebbesson L."/>
            <person name="Teles M."/>
            <person name="MacKenzie S."/>
            <person name="Amaro C."/>
        </authorList>
    </citation>
    <scope>NUCLEOTIDE SEQUENCE</scope>
</reference>
<proteinExistence type="predicted"/>
<organism evidence="2">
    <name type="scientific">Anguilla anguilla</name>
    <name type="common">European freshwater eel</name>
    <name type="synonym">Muraena anguilla</name>
    <dbReference type="NCBI Taxonomy" id="7936"/>
    <lineage>
        <taxon>Eukaryota</taxon>
        <taxon>Metazoa</taxon>
        <taxon>Chordata</taxon>
        <taxon>Craniata</taxon>
        <taxon>Vertebrata</taxon>
        <taxon>Euteleostomi</taxon>
        <taxon>Actinopterygii</taxon>
        <taxon>Neopterygii</taxon>
        <taxon>Teleostei</taxon>
        <taxon>Anguilliformes</taxon>
        <taxon>Anguillidae</taxon>
        <taxon>Anguilla</taxon>
    </lineage>
</organism>
<dbReference type="EMBL" id="GBXM01004828">
    <property type="protein sequence ID" value="JAI03750.1"/>
    <property type="molecule type" value="Transcribed_RNA"/>
</dbReference>
<name>A0A0E9XM78_ANGAN</name>
<dbReference type="AlphaFoldDB" id="A0A0E9XM78"/>
<feature type="chain" id="PRO_5002435386" evidence="1">
    <location>
        <begin position="22"/>
        <end position="57"/>
    </location>
</feature>
<sequence length="57" mass="6462">MKQGLTCHILIVALLPLLVLTQVCLTKVRRAGVFAGFCGFLLINSQFKPWKQVTWFL</sequence>
<keyword evidence="1" id="KW-0732">Signal</keyword>
<reference evidence="2" key="1">
    <citation type="submission" date="2014-11" db="EMBL/GenBank/DDBJ databases">
        <authorList>
            <person name="Amaro Gonzalez C."/>
        </authorList>
    </citation>
    <scope>NUCLEOTIDE SEQUENCE</scope>
</reference>
<accession>A0A0E9XM78</accession>
<evidence type="ECO:0000313" key="2">
    <source>
        <dbReference type="EMBL" id="JAI03750.1"/>
    </source>
</evidence>
<protein>
    <submittedName>
        <fullName evidence="2">Uncharacterized protein</fullName>
    </submittedName>
</protein>
<evidence type="ECO:0000256" key="1">
    <source>
        <dbReference type="SAM" id="SignalP"/>
    </source>
</evidence>